<sequence>MKIKALSRSVSEYNPPGTEVVKQPRNLDPGAHPFERAREYTKALNAVKLERMHAAPFVAELGQGHVDGVYTMAKDPNSLQRFASASGDGAVKVFDMTSRDEVWQTKSAHENIVRSVCWTKDQRLLSAASDKTIKLWDPYNTPSESAPISSWLGNSGFTGLSMHRSRNVFAASSSSSSVAIYDLERHNAAPDVLGWPNSVDTHASDEDNAQLCLEDHNIYIFDMRKFDRALNVLKDHVASVMSVEFSPTGQELVSGSYDRTIRLWNRDQGHSRDIYHTKRMQRVFSTMFTPDSKYVLSGSDDGNVRLWRTNASERSGVKSARHRQALEYNNALIERFSHMPEVRRIKRHRHIPTVVKKAGEIKAQELKSIKRREENERRHTKKQFQKRRSEREKMVLARENFEQQKMAYHTRPGKGSGPVFLRPSPEPSGSSSNSVCPVCKNWSLERWTTPSHGRRESPGAPMRVDFFQVAESAYEEQCRFCNVIYYSLLAMGCDVQISGYSVLSLHAKPKAPFYVLWDDARVGRSVVEVFREKDSKCLLNMLGSATPLREDLRDPRLYDEIRQLLNECEKKHPACSQVTGELPRRLLHIGAKKVSSGMTYLERFRTQDAITVARQLDVEYMWIDSLCIIQDDEDDWAVESLKMGFIYERAYLTVAAATAASDRQGFLDGSPGREHFAARTIDMDPFGGPSGVQARRVFDVRATTLRDPLHTRAWTFQERIMPRRILTFSSAVFFECHTDARCETGSGIHADPFYRANVGADPRSLYDLWCVGIIEQVSKRRLTHPRDVLPAISALARRFHAVRPGDTYLAGMWRQDLAGALTWAADPNKRGSLIRSSIMKGPREEEEEEEEEDGSRCRTTRAYRAPSWSWASIDGPTCLDGLGDVVGKSAESDWKFRVLDAHTDVSSANPYGEVTGGWLRIRGRLASAVLTIYSNSFIDPKDGKPRPVSRPAVGLKLLNFFGDVVPAPSHRGIGIDTPLEPRVVLNGSVTTGARVAGGGDWLERKANMDFTVRIMMVARLLNGGGPFCLILGNNGLYGDDATCFERLGVVNMHDDSLDNREDMWQEEEFMII</sequence>
<dbReference type="InterPro" id="IPR020472">
    <property type="entry name" value="WD40_PAC1"/>
</dbReference>
<dbReference type="Proteomes" id="UP000044602">
    <property type="component" value="Unassembled WGS sequence"/>
</dbReference>
<dbReference type="InterPro" id="IPR001680">
    <property type="entry name" value="WD40_rpt"/>
</dbReference>
<evidence type="ECO:0000256" key="6">
    <source>
        <dbReference type="ARBA" id="ARBA00023274"/>
    </source>
</evidence>
<dbReference type="Pfam" id="PF00400">
    <property type="entry name" value="WD40"/>
    <property type="match status" value="4"/>
</dbReference>
<dbReference type="SMART" id="SM00320">
    <property type="entry name" value="WD40"/>
    <property type="match status" value="5"/>
</dbReference>
<accession>A0A0G4KX34</accession>
<dbReference type="AlphaFoldDB" id="A0A0G4KX34"/>
<feature type="repeat" description="WD" evidence="7">
    <location>
        <begin position="62"/>
        <end position="104"/>
    </location>
</feature>
<dbReference type="PROSITE" id="PS50294">
    <property type="entry name" value="WD_REPEATS_REGION"/>
    <property type="match status" value="3"/>
</dbReference>
<dbReference type="PROSITE" id="PS50082">
    <property type="entry name" value="WD_REPEATS_2"/>
    <property type="match status" value="4"/>
</dbReference>
<evidence type="ECO:0000313" key="12">
    <source>
        <dbReference type="Proteomes" id="UP000044602"/>
    </source>
</evidence>
<evidence type="ECO:0000256" key="3">
    <source>
        <dbReference type="ARBA" id="ARBA00022574"/>
    </source>
</evidence>
<dbReference type="Pfam" id="PF06985">
    <property type="entry name" value="HET"/>
    <property type="match status" value="1"/>
</dbReference>
<evidence type="ECO:0000313" key="11">
    <source>
        <dbReference type="EMBL" id="CRK14333.1"/>
    </source>
</evidence>
<feature type="domain" description="Heterokaryon incompatibility" evidence="10">
    <location>
        <begin position="606"/>
        <end position="718"/>
    </location>
</feature>
<feature type="repeat" description="WD" evidence="7">
    <location>
        <begin position="106"/>
        <end position="137"/>
    </location>
</feature>
<reference evidence="11 12" key="1">
    <citation type="submission" date="2015-05" db="EMBL/GenBank/DDBJ databases">
        <authorList>
            <person name="Wang D.B."/>
            <person name="Wang M."/>
        </authorList>
    </citation>
    <scope>NUCLEOTIDE SEQUENCE [LARGE SCALE GENOMIC DNA]</scope>
    <source>
        <strain evidence="11">VL1</strain>
    </source>
</reference>
<feature type="domain" description="Sof1-like protein" evidence="9">
    <location>
        <begin position="310"/>
        <end position="395"/>
    </location>
</feature>
<dbReference type="STRING" id="100787.A0A0G4KX34"/>
<keyword evidence="5" id="KW-0539">Nucleus</keyword>
<evidence type="ECO:0000256" key="4">
    <source>
        <dbReference type="ARBA" id="ARBA00022737"/>
    </source>
</evidence>
<dbReference type="PRINTS" id="PR00320">
    <property type="entry name" value="GPROTEINBRPT"/>
</dbReference>
<feature type="repeat" description="WD" evidence="7">
    <location>
        <begin position="276"/>
        <end position="317"/>
    </location>
</feature>
<keyword evidence="3 7" id="KW-0853">WD repeat</keyword>
<keyword evidence="12" id="KW-1185">Reference proteome</keyword>
<comment type="subcellular location">
    <subcellularLocation>
        <location evidence="1">Nucleus</location>
        <location evidence="1">Nucleolus</location>
    </subcellularLocation>
</comment>
<dbReference type="GO" id="GO:0032040">
    <property type="term" value="C:small-subunit processome"/>
    <property type="evidence" value="ECO:0007669"/>
    <property type="project" value="TreeGrafter"/>
</dbReference>
<keyword evidence="4" id="KW-0677">Repeat</keyword>
<feature type="region of interest" description="Disordered" evidence="8">
    <location>
        <begin position="371"/>
        <end position="391"/>
    </location>
</feature>
<protein>
    <submittedName>
        <fullName evidence="11">Uncharacterized protein</fullName>
    </submittedName>
</protein>
<dbReference type="InterPro" id="IPR015943">
    <property type="entry name" value="WD40/YVTN_repeat-like_dom_sf"/>
</dbReference>
<evidence type="ECO:0000259" key="10">
    <source>
        <dbReference type="Pfam" id="PF06985"/>
    </source>
</evidence>
<dbReference type="PANTHER" id="PTHR22851">
    <property type="entry name" value="U3 SMALL NUCLEOLAR RNA U3 SNORNA ASSOCIATED PROTEIN"/>
    <property type="match status" value="1"/>
</dbReference>
<dbReference type="InterPro" id="IPR010730">
    <property type="entry name" value="HET"/>
</dbReference>
<proteinExistence type="inferred from homology"/>
<evidence type="ECO:0000256" key="8">
    <source>
        <dbReference type="SAM" id="MobiDB-lite"/>
    </source>
</evidence>
<dbReference type="InterPro" id="IPR051733">
    <property type="entry name" value="WD_repeat_DCAF13/WDSOF1"/>
</dbReference>
<comment type="similarity">
    <text evidence="2">Belongs to the WD repeat DCAF13/WDSOF1 family.</text>
</comment>
<name>A0A0G4KX34_VERLO</name>
<dbReference type="PANTHER" id="PTHR22851:SF0">
    <property type="entry name" value="DDB1- AND CUL4-ASSOCIATED FACTOR 13"/>
    <property type="match status" value="1"/>
</dbReference>
<feature type="repeat" description="WD" evidence="7">
    <location>
        <begin position="233"/>
        <end position="265"/>
    </location>
</feature>
<dbReference type="InterPro" id="IPR007287">
    <property type="entry name" value="Sof1"/>
</dbReference>
<evidence type="ECO:0000256" key="1">
    <source>
        <dbReference type="ARBA" id="ARBA00004604"/>
    </source>
</evidence>
<keyword evidence="6" id="KW-0687">Ribonucleoprotein</keyword>
<evidence type="ECO:0000256" key="7">
    <source>
        <dbReference type="PROSITE-ProRule" id="PRU00221"/>
    </source>
</evidence>
<gene>
    <name evidence="11" type="ORF">BN1708_002610</name>
</gene>
<evidence type="ECO:0000259" key="9">
    <source>
        <dbReference type="Pfam" id="PF04158"/>
    </source>
</evidence>
<dbReference type="Pfam" id="PF04158">
    <property type="entry name" value="Sof1"/>
    <property type="match status" value="1"/>
</dbReference>
<dbReference type="GO" id="GO:0000462">
    <property type="term" value="P:maturation of SSU-rRNA from tricistronic rRNA transcript (SSU-rRNA, 5.8S rRNA, LSU-rRNA)"/>
    <property type="evidence" value="ECO:0007669"/>
    <property type="project" value="TreeGrafter"/>
</dbReference>
<organism evidence="11 12">
    <name type="scientific">Verticillium longisporum</name>
    <name type="common">Verticillium dahliae var. longisporum</name>
    <dbReference type="NCBI Taxonomy" id="100787"/>
    <lineage>
        <taxon>Eukaryota</taxon>
        <taxon>Fungi</taxon>
        <taxon>Dikarya</taxon>
        <taxon>Ascomycota</taxon>
        <taxon>Pezizomycotina</taxon>
        <taxon>Sordariomycetes</taxon>
        <taxon>Hypocreomycetidae</taxon>
        <taxon>Glomerellales</taxon>
        <taxon>Plectosphaerellaceae</taxon>
        <taxon>Verticillium</taxon>
    </lineage>
</organism>
<dbReference type="Gene3D" id="2.130.10.10">
    <property type="entry name" value="YVTN repeat-like/Quinoprotein amine dehydrogenase"/>
    <property type="match status" value="2"/>
</dbReference>
<dbReference type="SUPFAM" id="SSF50978">
    <property type="entry name" value="WD40 repeat-like"/>
    <property type="match status" value="1"/>
</dbReference>
<dbReference type="InterPro" id="IPR036322">
    <property type="entry name" value="WD40_repeat_dom_sf"/>
</dbReference>
<evidence type="ECO:0000256" key="5">
    <source>
        <dbReference type="ARBA" id="ARBA00023242"/>
    </source>
</evidence>
<dbReference type="EMBL" id="CVQH01005557">
    <property type="protein sequence ID" value="CRK14333.1"/>
    <property type="molecule type" value="Genomic_DNA"/>
</dbReference>
<evidence type="ECO:0000256" key="2">
    <source>
        <dbReference type="ARBA" id="ARBA00005649"/>
    </source>
</evidence>